<dbReference type="InterPro" id="IPR007410">
    <property type="entry name" value="LpqE-like"/>
</dbReference>
<dbReference type="SUPFAM" id="SSF110087">
    <property type="entry name" value="DR1885-like metal-binding protein"/>
    <property type="match status" value="1"/>
</dbReference>
<dbReference type="AlphaFoldDB" id="A0A942ECU4"/>
<comment type="caution">
    <text evidence="2">The sequence shown here is derived from an EMBL/GenBank/DDBJ whole genome shotgun (WGS) entry which is preliminary data.</text>
</comment>
<feature type="chain" id="PRO_5036771908" evidence="1">
    <location>
        <begin position="22"/>
        <end position="184"/>
    </location>
</feature>
<proteinExistence type="predicted"/>
<dbReference type="RefSeq" id="WP_212659518.1">
    <property type="nucleotide sequence ID" value="NZ_JAGXTP010000002.1"/>
</dbReference>
<dbReference type="PANTHER" id="PTHR36302:SF1">
    <property type="entry name" value="COPPER CHAPERONE PCU(A)C"/>
    <property type="match status" value="1"/>
</dbReference>
<dbReference type="InterPro" id="IPR058248">
    <property type="entry name" value="Lxx211020-like"/>
</dbReference>
<name>A0A942ECU4_9HYPH</name>
<dbReference type="Pfam" id="PF04314">
    <property type="entry name" value="PCuAC"/>
    <property type="match status" value="1"/>
</dbReference>
<evidence type="ECO:0000313" key="3">
    <source>
        <dbReference type="Proteomes" id="UP000678281"/>
    </source>
</evidence>
<accession>A0A942ECU4</accession>
<dbReference type="EMBL" id="JAGXTP010000002">
    <property type="protein sequence ID" value="MBS3849897.1"/>
    <property type="molecule type" value="Genomic_DNA"/>
</dbReference>
<reference evidence="2" key="1">
    <citation type="submission" date="2021-04" db="EMBL/GenBank/DDBJ databases">
        <title>Devosia litorisediminis sp. nov., isolated from a sand dune.</title>
        <authorList>
            <person name="Park S."/>
            <person name="Yoon J.-H."/>
        </authorList>
    </citation>
    <scope>NUCLEOTIDE SEQUENCE</scope>
    <source>
        <strain evidence="2">BSSL-BM10</strain>
    </source>
</reference>
<dbReference type="Proteomes" id="UP000678281">
    <property type="component" value="Unassembled WGS sequence"/>
</dbReference>
<dbReference type="InterPro" id="IPR036182">
    <property type="entry name" value="PCuAC_sf"/>
</dbReference>
<dbReference type="PANTHER" id="PTHR36302">
    <property type="entry name" value="BLR7088 PROTEIN"/>
    <property type="match status" value="1"/>
</dbReference>
<keyword evidence="3" id="KW-1185">Reference proteome</keyword>
<dbReference type="Gene3D" id="2.60.40.1890">
    <property type="entry name" value="PCu(A)C copper chaperone"/>
    <property type="match status" value="1"/>
</dbReference>
<feature type="signal peptide" evidence="1">
    <location>
        <begin position="1"/>
        <end position="21"/>
    </location>
</feature>
<sequence>MITLLRAALAATLLLVTPAFAHNGVVHLGEINISAPFTRATLPNAPVGGGFLTIENTGDQTDRLISATSSVAGDTQIHEMSMQGDVMKMRELAEGLEIPAGATVAMAPGGYHIMFMGLNQAFVEGESITITLVFEKAGSVEIELPVLGTAADSAGHGAMEMDHDASQDVAPMMDHGALNSESTN</sequence>
<gene>
    <name evidence="2" type="ORF">KD146_14440</name>
</gene>
<protein>
    <submittedName>
        <fullName evidence="2">Copper chaperone PCu(A)C</fullName>
    </submittedName>
</protein>
<evidence type="ECO:0000313" key="2">
    <source>
        <dbReference type="EMBL" id="MBS3849897.1"/>
    </source>
</evidence>
<organism evidence="2 3">
    <name type="scientific">Devosia litorisediminis</name>
    <dbReference type="NCBI Taxonomy" id="2829817"/>
    <lineage>
        <taxon>Bacteria</taxon>
        <taxon>Pseudomonadati</taxon>
        <taxon>Pseudomonadota</taxon>
        <taxon>Alphaproteobacteria</taxon>
        <taxon>Hyphomicrobiales</taxon>
        <taxon>Devosiaceae</taxon>
        <taxon>Devosia</taxon>
    </lineage>
</organism>
<evidence type="ECO:0000256" key="1">
    <source>
        <dbReference type="SAM" id="SignalP"/>
    </source>
</evidence>
<keyword evidence="1" id="KW-0732">Signal</keyword>